<dbReference type="EMBL" id="CAXDID020000293">
    <property type="protein sequence ID" value="CAL6071958.1"/>
    <property type="molecule type" value="Genomic_DNA"/>
</dbReference>
<sequence>MAVQQQSVEQPEEYFRFDECSYCCRKFESSESRMQCATCRNCIFCFDCYLIQPPYKTHTVQHKMHATSHFDFQLWPNGMSLQDDLALLQGILYYGFGSWDQIIKLIGKDYEPEFLVKHFYATYGLNSAKTTLTFSENALQKYEKARQLCKTDLVDIYLANSLGLNDIPEEYIQFFNEQQKLFKTTDLGLISSPGIKKFPPSTIFTQNPTVTGEGTGQEYQLGSWPKRGEFVHEYVNRAEIPIMYMQIIPCNETKATMNMKIQVLQTYAHRLVMRQQKKKEILKSGGYRLDLQIDQLQIDYDSKIVQQELKYENYPNQPDIQKLEQMHSWAERAFNSRIEFRQWISQLQKEANIRLAIYRLQCASILGYTKMESLKYGDDIEQMKEFQKISTDIRKQFPTVDHHSTGNCMSNYITQQNQRIRKTLQNNQLQLNNQVFLCEAVIKLSTDYTEINNFSSWVARLTNTIISETNPLFIMSSSQSTVLVALYMSLVLTLTCSAFLQDKYTISNNKCALSNDIVEQIFKQVFHIQEKYEHVIKFGEHFEKVFDQVIQSLNIKEEINLIDQQLSQIDIYEPFKQTFDFDDQPLKTLKKIVDNDVRTIKLTENVVQLANQPSLIASTPLIKYAINNIKQTKNCYISLKPTKYLATLITIIKKYNINNYVQLLQQTLPDIICGFCYNSPVLRPLIDLLKTKVNLFQHLRIKTNGIIYGTQVYRQLNLSEQCAKIFMPYLQLDVKPQKDAVKTQIQQLNFITKAYIDQIIQIIQNICFVLDELFTQLQSIEFDDNVNILKDQLVQFFRQPFVLSVNKKLSQIDLGQCLSTINQRIPESILLKSHYNLRNKFKGVVQLTKADFILCVLTNLTINQYMTVKNQLKANQSSSINDIIQIVQNRPALAEMIQYLYYCEGNICKVKQDSAKMSSAKSMSKFQTATIPVPEQPVRSKQPPLPCGITKTCEYVNEFKVAFRFQRQPIYCIKSFKTEDYQFQSTVIGEFSISNTLTQKLNLKQGILDQLLSRIKNILFTQPDVLVEKKPERRKAEEKPKETKVIIQNSKSQHAINAIQEKQQLQLLQNMQFLKKQAEKKK</sequence>
<evidence type="ECO:0000313" key="2">
    <source>
        <dbReference type="EMBL" id="CAI9976090.1"/>
    </source>
</evidence>
<reference evidence="3 4" key="2">
    <citation type="submission" date="2024-07" db="EMBL/GenBank/DDBJ databases">
        <authorList>
            <person name="Akdeniz Z."/>
        </authorList>
    </citation>
    <scope>NUCLEOTIDE SEQUENCE [LARGE SCALE GENOMIC DNA]</scope>
</reference>
<name>A0AA86UXQ1_9EUKA</name>
<evidence type="ECO:0000259" key="1">
    <source>
        <dbReference type="Pfam" id="PF22941"/>
    </source>
</evidence>
<dbReference type="InterPro" id="IPR055141">
    <property type="entry name" value="TADA2A_B-like_dom"/>
</dbReference>
<comment type="caution">
    <text evidence="2">The sequence shown here is derived from an EMBL/GenBank/DDBJ whole genome shotgun (WGS) entry which is preliminary data.</text>
</comment>
<dbReference type="Pfam" id="PF22941">
    <property type="entry name" value="TADA2A-like_3rd"/>
    <property type="match status" value="1"/>
</dbReference>
<protein>
    <recommendedName>
        <fullName evidence="1">Transcriptional adapter 2-alpha/beta-like domain-containing protein</fullName>
    </recommendedName>
</protein>
<dbReference type="EMBL" id="CATOUU010001172">
    <property type="protein sequence ID" value="CAI9976090.1"/>
    <property type="molecule type" value="Genomic_DNA"/>
</dbReference>
<dbReference type="PANTHER" id="PTHR12374:SF28">
    <property type="entry name" value="MYB-LIKE PROTEIN J"/>
    <property type="match status" value="1"/>
</dbReference>
<accession>A0AA86UXQ1</accession>
<reference evidence="2" key="1">
    <citation type="submission" date="2023-06" db="EMBL/GenBank/DDBJ databases">
        <authorList>
            <person name="Kurt Z."/>
        </authorList>
    </citation>
    <scope>NUCLEOTIDE SEQUENCE</scope>
</reference>
<dbReference type="Proteomes" id="UP001642409">
    <property type="component" value="Unassembled WGS sequence"/>
</dbReference>
<feature type="domain" description="Transcriptional adapter 2-alpha/beta-like" evidence="1">
    <location>
        <begin position="222"/>
        <end position="285"/>
    </location>
</feature>
<evidence type="ECO:0000313" key="4">
    <source>
        <dbReference type="Proteomes" id="UP001642409"/>
    </source>
</evidence>
<dbReference type="PANTHER" id="PTHR12374">
    <property type="entry name" value="TRANSCRIPTIONAL ADAPTOR 2 ADA2 -RELATED"/>
    <property type="match status" value="1"/>
</dbReference>
<proteinExistence type="predicted"/>
<gene>
    <name evidence="3" type="ORF">HINF_LOCUS55392</name>
    <name evidence="2" type="ORF">HINF_LOCUS63735</name>
</gene>
<dbReference type="AlphaFoldDB" id="A0AA86UXQ1"/>
<keyword evidence="4" id="KW-1185">Reference proteome</keyword>
<evidence type="ECO:0000313" key="3">
    <source>
        <dbReference type="EMBL" id="CAL6071958.1"/>
    </source>
</evidence>
<organism evidence="2">
    <name type="scientific">Hexamita inflata</name>
    <dbReference type="NCBI Taxonomy" id="28002"/>
    <lineage>
        <taxon>Eukaryota</taxon>
        <taxon>Metamonada</taxon>
        <taxon>Diplomonadida</taxon>
        <taxon>Hexamitidae</taxon>
        <taxon>Hexamitinae</taxon>
        <taxon>Hexamita</taxon>
    </lineage>
</organism>